<dbReference type="AlphaFoldDB" id="A0A7K0CR57"/>
<name>A0A7K0CR57_9ACTN</name>
<feature type="domain" description="Type ISP restriction-modification enzyme LLaBIII C-terminal specificity" evidence="1">
    <location>
        <begin position="41"/>
        <end position="118"/>
    </location>
</feature>
<evidence type="ECO:0000313" key="2">
    <source>
        <dbReference type="EMBL" id="MQY15234.1"/>
    </source>
</evidence>
<comment type="caution">
    <text evidence="2">The sequence shown here is derived from an EMBL/GenBank/DDBJ whole genome shotgun (WGS) entry which is preliminary data.</text>
</comment>
<reference evidence="2 3" key="1">
    <citation type="submission" date="2019-10" db="EMBL/GenBank/DDBJ databases">
        <title>Streptomyces smaragdinus sp. nov. and Streptomyces fabii sp. nov., isolated from the gut of fungus growing-termite Macrotermes natalensis.</title>
        <authorList>
            <person name="Schwitalla J."/>
            <person name="Benndorf R."/>
            <person name="Martin K."/>
            <person name="De Beer W."/>
            <person name="Kaster A.-K."/>
            <person name="Vollmers J."/>
            <person name="Poulsen M."/>
            <person name="Beemelmanns C."/>
        </authorList>
    </citation>
    <scope>NUCLEOTIDE SEQUENCE [LARGE SCALE GENOMIC DNA]</scope>
    <source>
        <strain evidence="2 3">RB5</strain>
    </source>
</reference>
<dbReference type="OrthoDB" id="9776021at2"/>
<accession>A0A7K0CR57</accession>
<evidence type="ECO:0000313" key="3">
    <source>
        <dbReference type="Proteomes" id="UP000466345"/>
    </source>
</evidence>
<proteinExistence type="predicted"/>
<dbReference type="RefSeq" id="WP_153456062.1">
    <property type="nucleotide sequence ID" value="NZ_WEGJ01000030.1"/>
</dbReference>
<evidence type="ECO:0000259" key="1">
    <source>
        <dbReference type="Pfam" id="PF18135"/>
    </source>
</evidence>
<organism evidence="2 3">
    <name type="scientific">Streptomyces smaragdinus</name>
    <dbReference type="NCBI Taxonomy" id="2585196"/>
    <lineage>
        <taxon>Bacteria</taxon>
        <taxon>Bacillati</taxon>
        <taxon>Actinomycetota</taxon>
        <taxon>Actinomycetes</taxon>
        <taxon>Kitasatosporales</taxon>
        <taxon>Streptomycetaceae</taxon>
        <taxon>Streptomyces</taxon>
    </lineage>
</organism>
<protein>
    <recommendedName>
        <fullName evidence="1">Type ISP restriction-modification enzyme LLaBIII C-terminal specificity domain-containing protein</fullName>
    </recommendedName>
</protein>
<dbReference type="EMBL" id="WEGJ01000030">
    <property type="protein sequence ID" value="MQY15234.1"/>
    <property type="molecule type" value="Genomic_DNA"/>
</dbReference>
<keyword evidence="3" id="KW-1185">Reference proteome</keyword>
<dbReference type="Pfam" id="PF18135">
    <property type="entry name" value="Type_ISP_C"/>
    <property type="match status" value="1"/>
</dbReference>
<dbReference type="InterPro" id="IPR041635">
    <property type="entry name" value="Type_ISP_LLaBIII_C"/>
</dbReference>
<gene>
    <name evidence="2" type="ORF">SRB5_54130</name>
</gene>
<dbReference type="Proteomes" id="UP000466345">
    <property type="component" value="Unassembled WGS sequence"/>
</dbReference>
<sequence>MPQRYLLGLIRDATPAYAGRRTLLDRLLPDLGHNGVGEMNASVLRDYREAYQNHYLDRLSALHYFYGILHSPELEKYDRLARLPKSRRGDLFIQAGRELSRLHILYEESEPYDGLTEERLTPDLVRIRLEDIPEQATRFRQRLRPTVFSVIRRYDIRPREGGVDLPPEVADLLRRVVTVALRTVEVMDAMPPIDRFDEW</sequence>